<dbReference type="Proteomes" id="UP001341281">
    <property type="component" value="Chromosome 02"/>
</dbReference>
<proteinExistence type="predicted"/>
<dbReference type="EMBL" id="CP144746">
    <property type="protein sequence ID" value="WVZ58620.1"/>
    <property type="molecule type" value="Genomic_DNA"/>
</dbReference>
<keyword evidence="4" id="KW-1185">Reference proteome</keyword>
<evidence type="ECO:0000256" key="1">
    <source>
        <dbReference type="SAM" id="MobiDB-lite"/>
    </source>
</evidence>
<feature type="compositionally biased region" description="Polar residues" evidence="1">
    <location>
        <begin position="284"/>
        <end position="295"/>
    </location>
</feature>
<name>A0AAQ3SPY0_PASNO</name>
<dbReference type="Gene3D" id="3.10.10.10">
    <property type="entry name" value="HIV Type 1 Reverse Transcriptase, subunit A, domain 1"/>
    <property type="match status" value="1"/>
</dbReference>
<dbReference type="Pfam" id="PF00078">
    <property type="entry name" value="RVT_1"/>
    <property type="match status" value="1"/>
</dbReference>
<accession>A0AAQ3SPY0</accession>
<dbReference type="SUPFAM" id="SSF56672">
    <property type="entry name" value="DNA/RNA polymerases"/>
    <property type="match status" value="1"/>
</dbReference>
<evidence type="ECO:0000259" key="2">
    <source>
        <dbReference type="Pfam" id="PF00078"/>
    </source>
</evidence>
<dbReference type="InterPro" id="IPR043502">
    <property type="entry name" value="DNA/RNA_pol_sf"/>
</dbReference>
<dbReference type="InterPro" id="IPR000477">
    <property type="entry name" value="RT_dom"/>
</dbReference>
<dbReference type="InterPro" id="IPR053134">
    <property type="entry name" value="RNA-dir_DNA_polymerase"/>
</dbReference>
<protein>
    <recommendedName>
        <fullName evidence="2">Reverse transcriptase domain-containing protein</fullName>
    </recommendedName>
</protein>
<dbReference type="InterPro" id="IPR043128">
    <property type="entry name" value="Rev_trsase/Diguanyl_cyclase"/>
</dbReference>
<feature type="domain" description="Reverse transcriptase" evidence="2">
    <location>
        <begin position="65"/>
        <end position="152"/>
    </location>
</feature>
<dbReference type="CDD" id="cd01647">
    <property type="entry name" value="RT_LTR"/>
    <property type="match status" value="1"/>
</dbReference>
<dbReference type="Gene3D" id="3.30.70.270">
    <property type="match status" value="1"/>
</dbReference>
<evidence type="ECO:0000313" key="4">
    <source>
        <dbReference type="Proteomes" id="UP001341281"/>
    </source>
</evidence>
<reference evidence="3 4" key="1">
    <citation type="submission" date="2024-02" db="EMBL/GenBank/DDBJ databases">
        <title>High-quality chromosome-scale genome assembly of Pensacola bahiagrass (Paspalum notatum Flugge var. saurae).</title>
        <authorList>
            <person name="Vega J.M."/>
            <person name="Podio M."/>
            <person name="Orjuela J."/>
            <person name="Siena L.A."/>
            <person name="Pessino S.C."/>
            <person name="Combes M.C."/>
            <person name="Mariac C."/>
            <person name="Albertini E."/>
            <person name="Pupilli F."/>
            <person name="Ortiz J.P.A."/>
            <person name="Leblanc O."/>
        </authorList>
    </citation>
    <scope>NUCLEOTIDE SEQUENCE [LARGE SCALE GENOMIC DNA]</scope>
    <source>
        <strain evidence="3">R1</strain>
        <tissue evidence="3">Leaf</tissue>
    </source>
</reference>
<organism evidence="3 4">
    <name type="scientific">Paspalum notatum var. saurae</name>
    <dbReference type="NCBI Taxonomy" id="547442"/>
    <lineage>
        <taxon>Eukaryota</taxon>
        <taxon>Viridiplantae</taxon>
        <taxon>Streptophyta</taxon>
        <taxon>Embryophyta</taxon>
        <taxon>Tracheophyta</taxon>
        <taxon>Spermatophyta</taxon>
        <taxon>Magnoliopsida</taxon>
        <taxon>Liliopsida</taxon>
        <taxon>Poales</taxon>
        <taxon>Poaceae</taxon>
        <taxon>PACMAD clade</taxon>
        <taxon>Panicoideae</taxon>
        <taxon>Andropogonodae</taxon>
        <taxon>Paspaleae</taxon>
        <taxon>Paspalinae</taxon>
        <taxon>Paspalum</taxon>
    </lineage>
</organism>
<sequence length="303" mass="32962">MPSIPQEVAEHSLNIRPSARLVAQRLCRFDEEKRRAIGEEIAMLLAIGFIKEVHHLEWIANPILVKKKNGKWRMCVDYTSLNKACPKDPFPLPRIDQVVDSTIGCELLSLLDAYSGYHQIAMKESDHLATSFITHFVSFCYVSIPFGLKNTGATSGDLIADLEETFANLRRFNIKLNPEKCVFGVPKGKLLGFMVSERSIEANKEKVDAIQRMGPIKNLKGVQQLVGCLAALSRFVSRLGEARPVVAPHFVSNALGSRRSDPPSLQAPQEGGSLLLDPRGTGSAGSDQGVSNNTPGAGGSLAG</sequence>
<dbReference type="PANTHER" id="PTHR24559">
    <property type="entry name" value="TRANSPOSON TY3-I GAG-POL POLYPROTEIN"/>
    <property type="match status" value="1"/>
</dbReference>
<feature type="region of interest" description="Disordered" evidence="1">
    <location>
        <begin position="254"/>
        <end position="303"/>
    </location>
</feature>
<gene>
    <name evidence="3" type="ORF">U9M48_008872</name>
</gene>
<evidence type="ECO:0000313" key="3">
    <source>
        <dbReference type="EMBL" id="WVZ58620.1"/>
    </source>
</evidence>
<dbReference type="PANTHER" id="PTHR24559:SF444">
    <property type="entry name" value="REVERSE TRANSCRIPTASE DOMAIN-CONTAINING PROTEIN"/>
    <property type="match status" value="1"/>
</dbReference>
<dbReference type="AlphaFoldDB" id="A0AAQ3SPY0"/>